<feature type="domain" description="OmpR/PhoB-type" evidence="8">
    <location>
        <begin position="171"/>
        <end position="269"/>
    </location>
</feature>
<dbReference type="GO" id="GO:0000976">
    <property type="term" value="F:transcription cis-regulatory region binding"/>
    <property type="evidence" value="ECO:0007669"/>
    <property type="project" value="TreeGrafter"/>
</dbReference>
<dbReference type="Proteomes" id="UP000184221">
    <property type="component" value="Unassembled WGS sequence"/>
</dbReference>
<dbReference type="InterPro" id="IPR036388">
    <property type="entry name" value="WH-like_DNA-bd_sf"/>
</dbReference>
<evidence type="ECO:0000313" key="10">
    <source>
        <dbReference type="Proteomes" id="UP000184221"/>
    </source>
</evidence>
<evidence type="ECO:0000256" key="4">
    <source>
        <dbReference type="ARBA" id="ARBA00023125"/>
    </source>
</evidence>
<name>A0A1M5M112_9RHOB</name>
<feature type="transmembrane region" description="Helical" evidence="7">
    <location>
        <begin position="6"/>
        <end position="24"/>
    </location>
</feature>
<dbReference type="InterPro" id="IPR039420">
    <property type="entry name" value="WalR-like"/>
</dbReference>
<keyword evidence="10" id="KW-1185">Reference proteome</keyword>
<evidence type="ECO:0000256" key="6">
    <source>
        <dbReference type="PROSITE-ProRule" id="PRU01091"/>
    </source>
</evidence>
<keyword evidence="3" id="KW-0805">Transcription regulation</keyword>
<dbReference type="CDD" id="cd00383">
    <property type="entry name" value="trans_reg_C"/>
    <property type="match status" value="1"/>
</dbReference>
<dbReference type="SUPFAM" id="SSF46894">
    <property type="entry name" value="C-terminal effector domain of the bipartite response regulators"/>
    <property type="match status" value="1"/>
</dbReference>
<dbReference type="Gene3D" id="1.10.10.10">
    <property type="entry name" value="Winged helix-like DNA-binding domain superfamily/Winged helix DNA-binding domain"/>
    <property type="match status" value="1"/>
</dbReference>
<reference evidence="9 10" key="1">
    <citation type="submission" date="2016-11" db="EMBL/GenBank/DDBJ databases">
        <authorList>
            <person name="Jaros S."/>
            <person name="Januszkiewicz K."/>
            <person name="Wedrychowicz H."/>
        </authorList>
    </citation>
    <scope>NUCLEOTIDE SEQUENCE [LARGE SCALE GENOMIC DNA]</scope>
    <source>
        <strain evidence="9 10">DSM 29431</strain>
    </source>
</reference>
<dbReference type="GO" id="GO:0032993">
    <property type="term" value="C:protein-DNA complex"/>
    <property type="evidence" value="ECO:0007669"/>
    <property type="project" value="TreeGrafter"/>
</dbReference>
<evidence type="ECO:0000259" key="8">
    <source>
        <dbReference type="PROSITE" id="PS51755"/>
    </source>
</evidence>
<evidence type="ECO:0000313" key="9">
    <source>
        <dbReference type="EMBL" id="SHG70961.1"/>
    </source>
</evidence>
<keyword evidence="7" id="KW-0812">Transmembrane</keyword>
<feature type="DNA-binding region" description="OmpR/PhoB-type" evidence="6">
    <location>
        <begin position="171"/>
        <end position="269"/>
    </location>
</feature>
<dbReference type="Pfam" id="PF00486">
    <property type="entry name" value="Trans_reg_C"/>
    <property type="match status" value="1"/>
</dbReference>
<dbReference type="PANTHER" id="PTHR48111:SF1">
    <property type="entry name" value="TWO-COMPONENT RESPONSE REGULATOR ORR33"/>
    <property type="match status" value="1"/>
</dbReference>
<keyword evidence="1" id="KW-0597">Phosphoprotein</keyword>
<gene>
    <name evidence="9" type="ORF">SAMN05443551_0356</name>
</gene>
<dbReference type="PROSITE" id="PS51755">
    <property type="entry name" value="OMPR_PHOB"/>
    <property type="match status" value="1"/>
</dbReference>
<evidence type="ECO:0000256" key="2">
    <source>
        <dbReference type="ARBA" id="ARBA00023012"/>
    </source>
</evidence>
<sequence>MTLRWLFVTGLICLLGAGYLWVSGDPWARASLKSSADARAILDVRSQPHRVGFLLSKDPALLKAVVWSETGSVLYPGPGIYVPTRFDVSVEELQALTRLTSQASQATWSTYDRDGNELLYCQSTPRICLIYDRNELQNDLQVSLNGVNRVMIGLLAAMGLFSLVLSWRPWKAAVTTDQLVLMPEHHSARRGTLEVALTPRDFRLLEFLKSRQGKVVTKDELYDAGWGRDFMPNSRALDQHMINLRKKLDPDKSRAPVIETVRGVGYRLL</sequence>
<dbReference type="STRING" id="996342.SAMN05443551_0356"/>
<keyword evidence="2" id="KW-0902">Two-component regulatory system</keyword>
<evidence type="ECO:0000256" key="5">
    <source>
        <dbReference type="ARBA" id="ARBA00023163"/>
    </source>
</evidence>
<dbReference type="SMART" id="SM00862">
    <property type="entry name" value="Trans_reg_C"/>
    <property type="match status" value="1"/>
</dbReference>
<dbReference type="EMBL" id="FQXC01000001">
    <property type="protein sequence ID" value="SHG70961.1"/>
    <property type="molecule type" value="Genomic_DNA"/>
</dbReference>
<dbReference type="InterPro" id="IPR016032">
    <property type="entry name" value="Sig_transdc_resp-reg_C-effctor"/>
</dbReference>
<evidence type="ECO:0000256" key="7">
    <source>
        <dbReference type="SAM" id="Phobius"/>
    </source>
</evidence>
<dbReference type="GO" id="GO:0006355">
    <property type="term" value="P:regulation of DNA-templated transcription"/>
    <property type="evidence" value="ECO:0007669"/>
    <property type="project" value="InterPro"/>
</dbReference>
<keyword evidence="7" id="KW-1133">Transmembrane helix</keyword>
<proteinExistence type="predicted"/>
<keyword evidence="4 6" id="KW-0238">DNA-binding</keyword>
<accession>A0A1M5M112</accession>
<keyword evidence="5" id="KW-0804">Transcription</keyword>
<keyword evidence="7" id="KW-0472">Membrane</keyword>
<dbReference type="GO" id="GO:0000156">
    <property type="term" value="F:phosphorelay response regulator activity"/>
    <property type="evidence" value="ECO:0007669"/>
    <property type="project" value="TreeGrafter"/>
</dbReference>
<feature type="transmembrane region" description="Helical" evidence="7">
    <location>
        <begin position="150"/>
        <end position="170"/>
    </location>
</feature>
<dbReference type="AlphaFoldDB" id="A0A1M5M112"/>
<organism evidence="9 10">
    <name type="scientific">Marivita hallyeonensis</name>
    <dbReference type="NCBI Taxonomy" id="996342"/>
    <lineage>
        <taxon>Bacteria</taxon>
        <taxon>Pseudomonadati</taxon>
        <taxon>Pseudomonadota</taxon>
        <taxon>Alphaproteobacteria</taxon>
        <taxon>Rhodobacterales</taxon>
        <taxon>Roseobacteraceae</taxon>
        <taxon>Marivita</taxon>
    </lineage>
</organism>
<protein>
    <submittedName>
        <fullName evidence="9">Transcriptional regulatory protein, C terminal</fullName>
    </submittedName>
</protein>
<evidence type="ECO:0000256" key="3">
    <source>
        <dbReference type="ARBA" id="ARBA00023015"/>
    </source>
</evidence>
<dbReference type="PANTHER" id="PTHR48111">
    <property type="entry name" value="REGULATOR OF RPOS"/>
    <property type="match status" value="1"/>
</dbReference>
<dbReference type="GO" id="GO:0005829">
    <property type="term" value="C:cytosol"/>
    <property type="evidence" value="ECO:0007669"/>
    <property type="project" value="TreeGrafter"/>
</dbReference>
<dbReference type="InterPro" id="IPR001867">
    <property type="entry name" value="OmpR/PhoB-type_DNA-bd"/>
</dbReference>
<evidence type="ECO:0000256" key="1">
    <source>
        <dbReference type="ARBA" id="ARBA00022553"/>
    </source>
</evidence>